<protein>
    <submittedName>
        <fullName evidence="1">Uncharacterized protein</fullName>
    </submittedName>
</protein>
<name>A0A1D2VQ88_9ASCO</name>
<dbReference type="AlphaFoldDB" id="A0A1D2VQ88"/>
<organism evidence="1 2">
    <name type="scientific">Ascoidea rubescens DSM 1968</name>
    <dbReference type="NCBI Taxonomy" id="1344418"/>
    <lineage>
        <taxon>Eukaryota</taxon>
        <taxon>Fungi</taxon>
        <taxon>Dikarya</taxon>
        <taxon>Ascomycota</taxon>
        <taxon>Saccharomycotina</taxon>
        <taxon>Saccharomycetes</taxon>
        <taxon>Ascoideaceae</taxon>
        <taxon>Ascoidea</taxon>
    </lineage>
</organism>
<sequence length="306" mass="35858">MRFSKVIYTDVSKLHARAPNKSKPSLLKPTFLQGHSSKLFKTIIDSDNIEMKTVQSILSQKRVITDSPGLADFELPLQFSENYKSNVLAFKSDNPLLHISDFQNLFLSSHIDRGLMQNSTPKLSIFKGRNKFNYSFNNFYFLIFLSHKEAGVFVLETLDRMLNGRNFSENVSFYNVKYELKNIIFPIFSDSEQEYKSLINEYANDPKVLAFDLTDKRLTDNLNKRQRSLLITGFPYYMDKEFLLENNLWEYDVSPNFNKSVKKLSNGNWVVTFTNTEDPIRFIRKYNGFYYENDPTFKRVFAEVLD</sequence>
<dbReference type="EMBL" id="KV454475">
    <property type="protein sequence ID" value="ODV63759.1"/>
    <property type="molecule type" value="Genomic_DNA"/>
</dbReference>
<dbReference type="Proteomes" id="UP000095038">
    <property type="component" value="Unassembled WGS sequence"/>
</dbReference>
<accession>A0A1D2VQ88</accession>
<reference evidence="2" key="1">
    <citation type="submission" date="2016-05" db="EMBL/GenBank/DDBJ databases">
        <title>Comparative genomics of biotechnologically important yeasts.</title>
        <authorList>
            <consortium name="DOE Joint Genome Institute"/>
            <person name="Riley R."/>
            <person name="Haridas S."/>
            <person name="Wolfe K.H."/>
            <person name="Lopes M.R."/>
            <person name="Hittinger C.T."/>
            <person name="Goker M."/>
            <person name="Salamov A."/>
            <person name="Wisecaver J."/>
            <person name="Long T.M."/>
            <person name="Aerts A.L."/>
            <person name="Barry K."/>
            <person name="Choi C."/>
            <person name="Clum A."/>
            <person name="Coughlan A.Y."/>
            <person name="Deshpande S."/>
            <person name="Douglass A.P."/>
            <person name="Hanson S.J."/>
            <person name="Klenk H.-P."/>
            <person name="Labutti K."/>
            <person name="Lapidus A."/>
            <person name="Lindquist E."/>
            <person name="Lipzen A."/>
            <person name="Meier-Kolthoff J.P."/>
            <person name="Ohm R.A."/>
            <person name="Otillar R.P."/>
            <person name="Pangilinan J."/>
            <person name="Peng Y."/>
            <person name="Rokas A."/>
            <person name="Rosa C.A."/>
            <person name="Scheuner C."/>
            <person name="Sibirny A.A."/>
            <person name="Slot J.C."/>
            <person name="Stielow J.B."/>
            <person name="Sun H."/>
            <person name="Kurtzman C.P."/>
            <person name="Blackwell M."/>
            <person name="Grigoriev I.V."/>
            <person name="Jeffries T.W."/>
        </authorList>
    </citation>
    <scope>NUCLEOTIDE SEQUENCE [LARGE SCALE GENOMIC DNA]</scope>
    <source>
        <strain evidence="2">DSM 1968</strain>
    </source>
</reference>
<evidence type="ECO:0000313" key="1">
    <source>
        <dbReference type="EMBL" id="ODV63759.1"/>
    </source>
</evidence>
<dbReference type="RefSeq" id="XP_020050066.1">
    <property type="nucleotide sequence ID" value="XM_020192337.1"/>
</dbReference>
<keyword evidence="2" id="KW-1185">Reference proteome</keyword>
<dbReference type="GeneID" id="30965973"/>
<proteinExistence type="predicted"/>
<evidence type="ECO:0000313" key="2">
    <source>
        <dbReference type="Proteomes" id="UP000095038"/>
    </source>
</evidence>
<gene>
    <name evidence="1" type="ORF">ASCRUDRAFT_73547</name>
</gene>
<dbReference type="InParanoid" id="A0A1D2VQ88"/>